<evidence type="ECO:0000313" key="4">
    <source>
        <dbReference type="Proteomes" id="UP001320898"/>
    </source>
</evidence>
<feature type="domain" description="AtuA-like ferredoxin-fold" evidence="2">
    <location>
        <begin position="1"/>
        <end position="99"/>
    </location>
</feature>
<dbReference type="InterPro" id="IPR056362">
    <property type="entry name" value="AtuA-like_ferredoxin_dom"/>
</dbReference>
<accession>A0AAW5QV52</accession>
<dbReference type="PANTHER" id="PTHR47708">
    <property type="match status" value="1"/>
</dbReference>
<comment type="caution">
    <text evidence="3">The sequence shown here is derived from an EMBL/GenBank/DDBJ whole genome shotgun (WGS) entry which is preliminary data.</text>
</comment>
<proteinExistence type="predicted"/>
<dbReference type="Proteomes" id="UP001320898">
    <property type="component" value="Unassembled WGS sequence"/>
</dbReference>
<reference evidence="3 4" key="1">
    <citation type="submission" date="2022-04" db="EMBL/GenBank/DDBJ databases">
        <authorList>
            <person name="Ye Y.-Q."/>
            <person name="Du Z.-J."/>
        </authorList>
    </citation>
    <scope>NUCLEOTIDE SEQUENCE [LARGE SCALE GENOMIC DNA]</scope>
    <source>
        <strain evidence="3 4">A6E488</strain>
    </source>
</reference>
<organism evidence="3 4">
    <name type="scientific">Microbaculum marinisediminis</name>
    <dbReference type="NCBI Taxonomy" id="2931392"/>
    <lineage>
        <taxon>Bacteria</taxon>
        <taxon>Pseudomonadati</taxon>
        <taxon>Pseudomonadota</taxon>
        <taxon>Alphaproteobacteria</taxon>
        <taxon>Hyphomicrobiales</taxon>
        <taxon>Tepidamorphaceae</taxon>
        <taxon>Microbaculum</taxon>
    </lineage>
</organism>
<evidence type="ECO:0000256" key="1">
    <source>
        <dbReference type="SAM" id="MobiDB-lite"/>
    </source>
</evidence>
<sequence>MPLYDLAHARAGDKGDTLSICVIAYDRADYALIGEQATPERVAAHFGDDVKGAVRRYDLPRLGAYNFVLEQALAGGVSKALTLDTHGKAKSGTLLAMTVEVPQDHPAAARNAEDRRAEDTSSK</sequence>
<keyword evidence="4" id="KW-1185">Reference proteome</keyword>
<dbReference type="EMBL" id="JALIDZ010000002">
    <property type="protein sequence ID" value="MCT8971379.1"/>
    <property type="molecule type" value="Genomic_DNA"/>
</dbReference>
<name>A0AAW5QV52_9HYPH</name>
<evidence type="ECO:0000313" key="3">
    <source>
        <dbReference type="EMBL" id="MCT8971379.1"/>
    </source>
</evidence>
<protein>
    <recommendedName>
        <fullName evidence="2">AtuA-like ferredoxin-fold domain-containing protein</fullName>
    </recommendedName>
</protein>
<feature type="compositionally biased region" description="Basic and acidic residues" evidence="1">
    <location>
        <begin position="111"/>
        <end position="123"/>
    </location>
</feature>
<feature type="region of interest" description="Disordered" evidence="1">
    <location>
        <begin position="100"/>
        <end position="123"/>
    </location>
</feature>
<dbReference type="PANTHER" id="PTHR47708:SF2">
    <property type="entry name" value="SI:CH73-132F6.5"/>
    <property type="match status" value="1"/>
</dbReference>
<dbReference type="AlphaFoldDB" id="A0AAW5QV52"/>
<evidence type="ECO:0000259" key="2">
    <source>
        <dbReference type="Pfam" id="PF23544"/>
    </source>
</evidence>
<gene>
    <name evidence="3" type="ORF">MUB46_05840</name>
</gene>
<dbReference type="Pfam" id="PF23544">
    <property type="entry name" value="AtuA_ferredoxin"/>
    <property type="match status" value="1"/>
</dbReference>